<feature type="transmembrane region" description="Helical" evidence="1">
    <location>
        <begin position="39"/>
        <end position="58"/>
    </location>
</feature>
<dbReference type="PATRIC" id="fig|1036673.3.peg.5969"/>
<proteinExistence type="predicted"/>
<dbReference type="Pfam" id="PF12670">
    <property type="entry name" value="DUF3792"/>
    <property type="match status" value="1"/>
</dbReference>
<dbReference type="HOGENOM" id="CLU_149197_3_0_9"/>
<gene>
    <name evidence="2" type="ordered locus">KNP414_06411</name>
</gene>
<keyword evidence="1" id="KW-0812">Transmembrane</keyword>
<evidence type="ECO:0000256" key="1">
    <source>
        <dbReference type="SAM" id="Phobius"/>
    </source>
</evidence>
<dbReference type="InterPro" id="IPR023804">
    <property type="entry name" value="DUF3792_TM"/>
</dbReference>
<dbReference type="AlphaFoldDB" id="F8FMX2"/>
<evidence type="ECO:0008006" key="4">
    <source>
        <dbReference type="Google" id="ProtNLM"/>
    </source>
</evidence>
<reference evidence="2 3" key="2">
    <citation type="journal article" date="2013" name="Genome Announc.">
        <title>Genome Sequence of Growth-Improving Paenibacillus mucilaginosus Strain KNP414.</title>
        <authorList>
            <person name="Lu J.J."/>
            <person name="Wang J.F."/>
            <person name="Hu X.F."/>
        </authorList>
    </citation>
    <scope>NUCLEOTIDE SEQUENCE [LARGE SCALE GENOMIC DNA]</scope>
    <source>
        <strain evidence="2 3">KNP414</strain>
    </source>
</reference>
<organism evidence="2 3">
    <name type="scientific">Paenibacillus mucilaginosus (strain KNP414)</name>
    <dbReference type="NCBI Taxonomy" id="1036673"/>
    <lineage>
        <taxon>Bacteria</taxon>
        <taxon>Bacillati</taxon>
        <taxon>Bacillota</taxon>
        <taxon>Bacilli</taxon>
        <taxon>Bacillales</taxon>
        <taxon>Paenibacillaceae</taxon>
        <taxon>Paenibacillus</taxon>
    </lineage>
</organism>
<feature type="transmembrane region" description="Helical" evidence="1">
    <location>
        <begin position="96"/>
        <end position="117"/>
    </location>
</feature>
<reference evidence="3" key="1">
    <citation type="submission" date="2011-06" db="EMBL/GenBank/DDBJ databases">
        <title>Complete genome sequence of Paenibacillus mucilaginosus KNP414.</title>
        <authorList>
            <person name="Wang J."/>
            <person name="Hu S."/>
            <person name="Hu X."/>
            <person name="Zhang B."/>
            <person name="Dong D."/>
            <person name="Zhang S."/>
            <person name="Zhao K."/>
            <person name="Wu D."/>
        </authorList>
    </citation>
    <scope>NUCLEOTIDE SEQUENCE [LARGE SCALE GENOMIC DNA]</scope>
    <source>
        <strain evidence="3">KNP414</strain>
    </source>
</reference>
<name>F8FMX2_PAEMK</name>
<accession>F8FMX2</accession>
<keyword evidence="1" id="KW-1133">Transmembrane helix</keyword>
<dbReference type="EMBL" id="CP002869">
    <property type="protein sequence ID" value="AEI44932.1"/>
    <property type="molecule type" value="Genomic_DNA"/>
</dbReference>
<dbReference type="KEGG" id="pms:KNP414_06411"/>
<keyword evidence="1" id="KW-0472">Membrane</keyword>
<dbReference type="NCBIfam" id="TIGR04086">
    <property type="entry name" value="TIGR04086_membr"/>
    <property type="match status" value="1"/>
</dbReference>
<evidence type="ECO:0000313" key="3">
    <source>
        <dbReference type="Proteomes" id="UP000006620"/>
    </source>
</evidence>
<protein>
    <recommendedName>
        <fullName evidence="4">TIGR04086 family membrane protein</fullName>
    </recommendedName>
</protein>
<feature type="transmembrane region" description="Helical" evidence="1">
    <location>
        <begin position="70"/>
        <end position="90"/>
    </location>
</feature>
<dbReference type="RefSeq" id="WP_013920076.1">
    <property type="nucleotide sequence ID" value="NC_015690.1"/>
</dbReference>
<sequence length="119" mass="12264">MKGSPLLSGLMYAVLFMLAGTLAASLVLLGTEVAEGSWLSATLTIHALSLFIGGIVSGRRSGSRGWYQGGLLGLLYTAVIWMIGFLAYDAGFTQEMLVLGGVAPVAGALGGMIGVNLKR</sequence>
<dbReference type="Proteomes" id="UP000006620">
    <property type="component" value="Chromosome"/>
</dbReference>
<evidence type="ECO:0000313" key="2">
    <source>
        <dbReference type="EMBL" id="AEI44932.1"/>
    </source>
</evidence>